<dbReference type="GO" id="GO:0003677">
    <property type="term" value="F:DNA binding"/>
    <property type="evidence" value="ECO:0007669"/>
    <property type="project" value="UniProtKB-KW"/>
</dbReference>
<evidence type="ECO:0000256" key="1">
    <source>
        <dbReference type="ARBA" id="ARBA00004123"/>
    </source>
</evidence>
<dbReference type="InterPro" id="IPR050863">
    <property type="entry name" value="CenT-Element_Derived"/>
</dbReference>
<name>A0A1B6EDJ4_9HEMI</name>
<dbReference type="GO" id="GO:0005634">
    <property type="term" value="C:nucleus"/>
    <property type="evidence" value="ECO:0007669"/>
    <property type="project" value="UniProtKB-SubCell"/>
</dbReference>
<organism evidence="5">
    <name type="scientific">Clastoptera arizonana</name>
    <name type="common">Arizona spittle bug</name>
    <dbReference type="NCBI Taxonomy" id="38151"/>
    <lineage>
        <taxon>Eukaryota</taxon>
        <taxon>Metazoa</taxon>
        <taxon>Ecdysozoa</taxon>
        <taxon>Arthropoda</taxon>
        <taxon>Hexapoda</taxon>
        <taxon>Insecta</taxon>
        <taxon>Pterygota</taxon>
        <taxon>Neoptera</taxon>
        <taxon>Paraneoptera</taxon>
        <taxon>Hemiptera</taxon>
        <taxon>Auchenorrhyncha</taxon>
        <taxon>Cercopoidea</taxon>
        <taxon>Clastopteridae</taxon>
        <taxon>Clastoptera</taxon>
    </lineage>
</organism>
<keyword evidence="2" id="KW-0238">DNA-binding</keyword>
<dbReference type="EMBL" id="GEDC01001306">
    <property type="protein sequence ID" value="JAS35992.1"/>
    <property type="molecule type" value="Transcribed_RNA"/>
</dbReference>
<evidence type="ECO:0000256" key="2">
    <source>
        <dbReference type="ARBA" id="ARBA00023125"/>
    </source>
</evidence>
<comment type="subcellular location">
    <subcellularLocation>
        <location evidence="1">Nucleus</location>
    </subcellularLocation>
</comment>
<evidence type="ECO:0000256" key="3">
    <source>
        <dbReference type="ARBA" id="ARBA00023242"/>
    </source>
</evidence>
<dbReference type="InterPro" id="IPR009057">
    <property type="entry name" value="Homeodomain-like_sf"/>
</dbReference>
<dbReference type="Gene3D" id="1.10.10.10">
    <property type="entry name" value="Winged helix-like DNA-binding domain superfamily/Winged helix DNA-binding domain"/>
    <property type="match status" value="1"/>
</dbReference>
<dbReference type="InterPro" id="IPR007889">
    <property type="entry name" value="HTH_Psq"/>
</dbReference>
<sequence>VSFVLILVYLKEAVVSMEDKLKALKRLDNGETLLKVAQDYNVGKTTVGDWKRNRSDIEKWCSQRVTATALENRKTMKKCEYEKISEALYLWFTLHRDKGVPISGPILQQKALKFRNQLNEGEPDFTSSVGWLDRWKKDTEFGSSISEAKSFQETVKPFNRLGTNFIRYWTMKAYQVIKFSTVMRLDLIIKCYGQKHSRQRPKWQRPVTNIAKKE</sequence>
<dbReference type="Pfam" id="PF03221">
    <property type="entry name" value="HTH_Tnp_Tc5"/>
    <property type="match status" value="1"/>
</dbReference>
<dbReference type="PANTHER" id="PTHR19303:SF16">
    <property type="entry name" value="JERKY PROTEIN HOMOLOG-LIKE"/>
    <property type="match status" value="1"/>
</dbReference>
<dbReference type="PROSITE" id="PS51253">
    <property type="entry name" value="HTH_CENPB"/>
    <property type="match status" value="1"/>
</dbReference>
<feature type="non-terminal residue" evidence="5">
    <location>
        <position position="1"/>
    </location>
</feature>
<dbReference type="SMART" id="SM00674">
    <property type="entry name" value="CENPB"/>
    <property type="match status" value="1"/>
</dbReference>
<dbReference type="Gene3D" id="1.10.10.60">
    <property type="entry name" value="Homeodomain-like"/>
    <property type="match status" value="1"/>
</dbReference>
<dbReference type="InterPro" id="IPR006600">
    <property type="entry name" value="HTH_CenpB_DNA-bd_dom"/>
</dbReference>
<gene>
    <name evidence="5" type="ORF">g.38146</name>
</gene>
<dbReference type="PANTHER" id="PTHR19303">
    <property type="entry name" value="TRANSPOSON"/>
    <property type="match status" value="1"/>
</dbReference>
<dbReference type="SUPFAM" id="SSF46689">
    <property type="entry name" value="Homeodomain-like"/>
    <property type="match status" value="2"/>
</dbReference>
<protein>
    <recommendedName>
        <fullName evidence="4">HTH CENPB-type domain-containing protein</fullName>
    </recommendedName>
</protein>
<evidence type="ECO:0000313" key="5">
    <source>
        <dbReference type="EMBL" id="JAS35992.1"/>
    </source>
</evidence>
<keyword evidence="3" id="KW-0539">Nucleus</keyword>
<feature type="domain" description="HTH CENPB-type" evidence="4">
    <location>
        <begin position="72"/>
        <end position="145"/>
    </location>
</feature>
<dbReference type="InterPro" id="IPR036388">
    <property type="entry name" value="WH-like_DNA-bd_sf"/>
</dbReference>
<accession>A0A1B6EDJ4</accession>
<reference evidence="5" key="1">
    <citation type="submission" date="2015-12" db="EMBL/GenBank/DDBJ databases">
        <title>De novo transcriptome assembly of four potential Pierce s Disease insect vectors from Arizona vineyards.</title>
        <authorList>
            <person name="Tassone E.E."/>
        </authorList>
    </citation>
    <scope>NUCLEOTIDE SEQUENCE</scope>
</reference>
<dbReference type="AlphaFoldDB" id="A0A1B6EDJ4"/>
<dbReference type="Pfam" id="PF04218">
    <property type="entry name" value="CENP-B_N"/>
    <property type="match status" value="1"/>
</dbReference>
<evidence type="ECO:0000259" key="4">
    <source>
        <dbReference type="PROSITE" id="PS51253"/>
    </source>
</evidence>
<proteinExistence type="predicted"/>